<evidence type="ECO:0000256" key="4">
    <source>
        <dbReference type="ARBA" id="ARBA00023136"/>
    </source>
</evidence>
<name>A0AAD2D5J5_EUPCR</name>
<keyword evidence="2 5" id="KW-0812">Transmembrane</keyword>
<feature type="transmembrane region" description="Helical" evidence="5">
    <location>
        <begin position="12"/>
        <end position="31"/>
    </location>
</feature>
<protein>
    <submittedName>
        <fullName evidence="6">Uncharacterized protein</fullName>
    </submittedName>
</protein>
<keyword evidence="3 5" id="KW-1133">Transmembrane helix</keyword>
<gene>
    <name evidence="6" type="ORF">ECRASSUSDP1_LOCUS22729</name>
</gene>
<feature type="transmembrane region" description="Helical" evidence="5">
    <location>
        <begin position="100"/>
        <end position="122"/>
    </location>
</feature>
<dbReference type="PANTHER" id="PTHR28128">
    <property type="entry name" value="GOLGI APPARATUS MEMBRANE PROTEIN TVP15"/>
    <property type="match status" value="1"/>
</dbReference>
<evidence type="ECO:0000256" key="1">
    <source>
        <dbReference type="ARBA" id="ARBA00004141"/>
    </source>
</evidence>
<evidence type="ECO:0000313" key="7">
    <source>
        <dbReference type="Proteomes" id="UP001295684"/>
    </source>
</evidence>
<organism evidence="6 7">
    <name type="scientific">Euplotes crassus</name>
    <dbReference type="NCBI Taxonomy" id="5936"/>
    <lineage>
        <taxon>Eukaryota</taxon>
        <taxon>Sar</taxon>
        <taxon>Alveolata</taxon>
        <taxon>Ciliophora</taxon>
        <taxon>Intramacronucleata</taxon>
        <taxon>Spirotrichea</taxon>
        <taxon>Hypotrichia</taxon>
        <taxon>Euplotida</taxon>
        <taxon>Euplotidae</taxon>
        <taxon>Moneuplotes</taxon>
    </lineage>
</organism>
<reference evidence="6" key="1">
    <citation type="submission" date="2023-07" db="EMBL/GenBank/DDBJ databases">
        <authorList>
            <consortium name="AG Swart"/>
            <person name="Singh M."/>
            <person name="Singh A."/>
            <person name="Seah K."/>
            <person name="Emmerich C."/>
        </authorList>
    </citation>
    <scope>NUCLEOTIDE SEQUENCE</scope>
    <source>
        <strain evidence="6">DP1</strain>
    </source>
</reference>
<sequence>MVNINLNVLSKVLNVSLSVTSFALGIIRMIFPSFFDAYGLMNYILSVYFIIFGIFLFIASVYITLLINWFGFFETYFGRSLFHFFMASLAFSGWANWAMIIIGCVFILAGVVHMILSVTVSCSPYSSTMDSKNEGMI</sequence>
<comment type="subcellular location">
    <subcellularLocation>
        <location evidence="1">Membrane</location>
        <topology evidence="1">Multi-pass membrane protein</topology>
    </subcellularLocation>
</comment>
<evidence type="ECO:0000256" key="3">
    <source>
        <dbReference type="ARBA" id="ARBA00022989"/>
    </source>
</evidence>
<dbReference type="PANTHER" id="PTHR28128:SF1">
    <property type="entry name" value="GOLGI APPARATUS MEMBRANE PROTEIN TVP15"/>
    <property type="match status" value="1"/>
</dbReference>
<evidence type="ECO:0000256" key="2">
    <source>
        <dbReference type="ARBA" id="ARBA00022692"/>
    </source>
</evidence>
<feature type="transmembrane region" description="Helical" evidence="5">
    <location>
        <begin position="43"/>
        <end position="69"/>
    </location>
</feature>
<keyword evidence="4 5" id="KW-0472">Membrane</keyword>
<dbReference type="Proteomes" id="UP001295684">
    <property type="component" value="Unassembled WGS sequence"/>
</dbReference>
<evidence type="ECO:0000256" key="5">
    <source>
        <dbReference type="SAM" id="Phobius"/>
    </source>
</evidence>
<dbReference type="AlphaFoldDB" id="A0AAD2D5J5"/>
<dbReference type="Pfam" id="PF08507">
    <property type="entry name" value="COPI_assoc"/>
    <property type="match status" value="1"/>
</dbReference>
<dbReference type="InterPro" id="IPR013714">
    <property type="entry name" value="Golgi_TVP15"/>
</dbReference>
<proteinExistence type="predicted"/>
<evidence type="ECO:0000313" key="6">
    <source>
        <dbReference type="EMBL" id="CAI2381277.1"/>
    </source>
</evidence>
<comment type="caution">
    <text evidence="6">The sequence shown here is derived from an EMBL/GenBank/DDBJ whole genome shotgun (WGS) entry which is preliminary data.</text>
</comment>
<dbReference type="EMBL" id="CAMPGE010023325">
    <property type="protein sequence ID" value="CAI2381277.1"/>
    <property type="molecule type" value="Genomic_DNA"/>
</dbReference>
<keyword evidence="7" id="KW-1185">Reference proteome</keyword>
<accession>A0AAD2D5J5</accession>
<dbReference type="GO" id="GO:0016020">
    <property type="term" value="C:membrane"/>
    <property type="evidence" value="ECO:0007669"/>
    <property type="project" value="UniProtKB-SubCell"/>
</dbReference>